<protein>
    <submittedName>
        <fullName evidence="1">Uncharacterized protein</fullName>
    </submittedName>
</protein>
<reference evidence="2" key="1">
    <citation type="journal article" date="2014" name="Science">
        <title>Ancient hybridizations among the ancestral genomes of bread wheat.</title>
        <authorList>
            <consortium name="International Wheat Genome Sequencing Consortium,"/>
            <person name="Marcussen T."/>
            <person name="Sandve S.R."/>
            <person name="Heier L."/>
            <person name="Spannagl M."/>
            <person name="Pfeifer M."/>
            <person name="Jakobsen K.S."/>
            <person name="Wulff B.B."/>
            <person name="Steuernagel B."/>
            <person name="Mayer K.F."/>
            <person name="Olsen O.A."/>
        </authorList>
    </citation>
    <scope>NUCLEOTIDE SEQUENCE [LARGE SCALE GENOMIC DNA]</scope>
    <source>
        <strain evidence="2">cv. AL8/78</strain>
    </source>
</reference>
<evidence type="ECO:0000313" key="2">
    <source>
        <dbReference type="Proteomes" id="UP000015105"/>
    </source>
</evidence>
<organism evidence="1 2">
    <name type="scientific">Aegilops tauschii subsp. strangulata</name>
    <name type="common">Goatgrass</name>
    <dbReference type="NCBI Taxonomy" id="200361"/>
    <lineage>
        <taxon>Eukaryota</taxon>
        <taxon>Viridiplantae</taxon>
        <taxon>Streptophyta</taxon>
        <taxon>Embryophyta</taxon>
        <taxon>Tracheophyta</taxon>
        <taxon>Spermatophyta</taxon>
        <taxon>Magnoliopsida</taxon>
        <taxon>Liliopsida</taxon>
        <taxon>Poales</taxon>
        <taxon>Poaceae</taxon>
        <taxon>BOP clade</taxon>
        <taxon>Pooideae</taxon>
        <taxon>Triticodae</taxon>
        <taxon>Triticeae</taxon>
        <taxon>Triticinae</taxon>
        <taxon>Aegilops</taxon>
    </lineage>
</organism>
<dbReference type="InterPro" id="IPR007877">
    <property type="entry name" value="DUF707"/>
</dbReference>
<dbReference type="Pfam" id="PF05212">
    <property type="entry name" value="DUF707"/>
    <property type="match status" value="1"/>
</dbReference>
<sequence length="44" mass="4939">LDSNFWRCVDDPEEQIGVVDAQYLVHHAVPTLEGQVILELSSTD</sequence>
<accession>A0A453TBE3</accession>
<dbReference type="Gramene" id="AET7Gv21327400.6">
    <property type="protein sequence ID" value="AET7Gv21327400.6"/>
    <property type="gene ID" value="AET7Gv21327400"/>
</dbReference>
<reference evidence="1" key="3">
    <citation type="journal article" date="2017" name="Nature">
        <title>Genome sequence of the progenitor of the wheat D genome Aegilops tauschii.</title>
        <authorList>
            <person name="Luo M.C."/>
            <person name="Gu Y.Q."/>
            <person name="Puiu D."/>
            <person name="Wang H."/>
            <person name="Twardziok S.O."/>
            <person name="Deal K.R."/>
            <person name="Huo N."/>
            <person name="Zhu T."/>
            <person name="Wang L."/>
            <person name="Wang Y."/>
            <person name="McGuire P.E."/>
            <person name="Liu S."/>
            <person name="Long H."/>
            <person name="Ramasamy R.K."/>
            <person name="Rodriguez J.C."/>
            <person name="Van S.L."/>
            <person name="Yuan L."/>
            <person name="Wang Z."/>
            <person name="Xia Z."/>
            <person name="Xiao L."/>
            <person name="Anderson O.D."/>
            <person name="Ouyang S."/>
            <person name="Liang Y."/>
            <person name="Zimin A.V."/>
            <person name="Pertea G."/>
            <person name="Qi P."/>
            <person name="Bennetzen J.L."/>
            <person name="Dai X."/>
            <person name="Dawson M.W."/>
            <person name="Muller H.G."/>
            <person name="Kugler K."/>
            <person name="Rivarola-Duarte L."/>
            <person name="Spannagl M."/>
            <person name="Mayer K.F.X."/>
            <person name="Lu F.H."/>
            <person name="Bevan M.W."/>
            <person name="Leroy P."/>
            <person name="Li P."/>
            <person name="You F.M."/>
            <person name="Sun Q."/>
            <person name="Liu Z."/>
            <person name="Lyons E."/>
            <person name="Wicker T."/>
            <person name="Salzberg S.L."/>
            <person name="Devos K.M."/>
            <person name="Dvorak J."/>
        </authorList>
    </citation>
    <scope>NUCLEOTIDE SEQUENCE [LARGE SCALE GENOMIC DNA]</scope>
    <source>
        <strain evidence="1">cv. AL8/78</strain>
    </source>
</reference>
<reference evidence="1" key="5">
    <citation type="journal article" date="2021" name="G3 (Bethesda)">
        <title>Aegilops tauschii genome assembly Aet v5.0 features greater sequence contiguity and improved annotation.</title>
        <authorList>
            <person name="Wang L."/>
            <person name="Zhu T."/>
            <person name="Rodriguez J.C."/>
            <person name="Deal K.R."/>
            <person name="Dubcovsky J."/>
            <person name="McGuire P.E."/>
            <person name="Lux T."/>
            <person name="Spannagl M."/>
            <person name="Mayer K.F.X."/>
            <person name="Baldrich P."/>
            <person name="Meyers B.C."/>
            <person name="Huo N."/>
            <person name="Gu Y.Q."/>
            <person name="Zhou H."/>
            <person name="Devos K.M."/>
            <person name="Bennetzen J.L."/>
            <person name="Unver T."/>
            <person name="Budak H."/>
            <person name="Gulick P.J."/>
            <person name="Galiba G."/>
            <person name="Kalapos B."/>
            <person name="Nelson D.R."/>
            <person name="Li P."/>
            <person name="You F.M."/>
            <person name="Luo M.C."/>
            <person name="Dvorak J."/>
        </authorList>
    </citation>
    <scope>NUCLEOTIDE SEQUENCE [LARGE SCALE GENOMIC DNA]</scope>
    <source>
        <strain evidence="1">cv. AL8/78</strain>
    </source>
</reference>
<keyword evidence="2" id="KW-1185">Reference proteome</keyword>
<reference evidence="2" key="2">
    <citation type="journal article" date="2017" name="Nat. Plants">
        <title>The Aegilops tauschii genome reveals multiple impacts of transposons.</title>
        <authorList>
            <person name="Zhao G."/>
            <person name="Zou C."/>
            <person name="Li K."/>
            <person name="Wang K."/>
            <person name="Li T."/>
            <person name="Gao L."/>
            <person name="Zhang X."/>
            <person name="Wang H."/>
            <person name="Yang Z."/>
            <person name="Liu X."/>
            <person name="Jiang W."/>
            <person name="Mao L."/>
            <person name="Kong X."/>
            <person name="Jiao Y."/>
            <person name="Jia J."/>
        </authorList>
    </citation>
    <scope>NUCLEOTIDE SEQUENCE [LARGE SCALE GENOMIC DNA]</scope>
    <source>
        <strain evidence="2">cv. AL8/78</strain>
    </source>
</reference>
<evidence type="ECO:0000313" key="1">
    <source>
        <dbReference type="EnsemblPlants" id="AET7Gv21327400.6"/>
    </source>
</evidence>
<dbReference type="EnsemblPlants" id="AET7Gv21327400.6">
    <property type="protein sequence ID" value="AET7Gv21327400.6"/>
    <property type="gene ID" value="AET7Gv21327400"/>
</dbReference>
<name>A0A453TBE3_AEGTS</name>
<proteinExistence type="predicted"/>
<dbReference type="Proteomes" id="UP000015105">
    <property type="component" value="Chromosome 7D"/>
</dbReference>
<reference evidence="1" key="4">
    <citation type="submission" date="2019-03" db="UniProtKB">
        <authorList>
            <consortium name="EnsemblPlants"/>
        </authorList>
    </citation>
    <scope>IDENTIFICATION</scope>
</reference>
<dbReference type="AlphaFoldDB" id="A0A453TBE3"/>